<dbReference type="InterPro" id="IPR053521">
    <property type="entry name" value="McjB-like"/>
</dbReference>
<dbReference type="EMBL" id="CADCTU010000686">
    <property type="protein sequence ID" value="CAA9344575.1"/>
    <property type="molecule type" value="Genomic_DNA"/>
</dbReference>
<evidence type="ECO:0000313" key="2">
    <source>
        <dbReference type="EMBL" id="CAA9344575.1"/>
    </source>
</evidence>
<dbReference type="AlphaFoldDB" id="A0A6J4LXP0"/>
<dbReference type="NCBIfam" id="NF033537">
    <property type="entry name" value="lasso_biosyn_B2"/>
    <property type="match status" value="1"/>
</dbReference>
<name>A0A6J4LXP0_9BACT</name>
<protein>
    <recommendedName>
        <fullName evidence="1">Microcin J25-processing protein McjB C-terminal domain-containing protein</fullName>
    </recommendedName>
</protein>
<proteinExistence type="predicted"/>
<sequence>SAAGSAPAGPPLASDVAGQLALGVRRAAAFGLFRPLCLVRSVALNRLLERHGVHGSRIRVGVRLVDGRFAAHAWVEHDGRVLGDDVEHVQRFVHLSEVQVMRWS</sequence>
<feature type="domain" description="Microcin J25-processing protein McjB C-terminal" evidence="1">
    <location>
        <begin position="10"/>
        <end position="96"/>
    </location>
</feature>
<gene>
    <name evidence="2" type="ORF">AVDCRST_MAG11-3154</name>
</gene>
<dbReference type="InterPro" id="IPR032708">
    <property type="entry name" value="McjB_C"/>
</dbReference>
<accession>A0A6J4LXP0</accession>
<evidence type="ECO:0000259" key="1">
    <source>
        <dbReference type="Pfam" id="PF13471"/>
    </source>
</evidence>
<reference evidence="2" key="1">
    <citation type="submission" date="2020-02" db="EMBL/GenBank/DDBJ databases">
        <authorList>
            <person name="Meier V. D."/>
        </authorList>
    </citation>
    <scope>NUCLEOTIDE SEQUENCE</scope>
    <source>
        <strain evidence="2">AVDCRST_MAG11</strain>
    </source>
</reference>
<organism evidence="2">
    <name type="scientific">uncultured Gemmatimonadaceae bacterium</name>
    <dbReference type="NCBI Taxonomy" id="246130"/>
    <lineage>
        <taxon>Bacteria</taxon>
        <taxon>Pseudomonadati</taxon>
        <taxon>Gemmatimonadota</taxon>
        <taxon>Gemmatimonadia</taxon>
        <taxon>Gemmatimonadales</taxon>
        <taxon>Gemmatimonadaceae</taxon>
        <taxon>environmental samples</taxon>
    </lineage>
</organism>
<dbReference type="Pfam" id="PF13471">
    <property type="entry name" value="Transglut_core3"/>
    <property type="match status" value="1"/>
</dbReference>
<feature type="non-terminal residue" evidence="2">
    <location>
        <position position="1"/>
    </location>
</feature>